<keyword evidence="2" id="KW-1185">Reference proteome</keyword>
<dbReference type="Proteomes" id="UP000287394">
    <property type="component" value="Chromosome"/>
</dbReference>
<gene>
    <name evidence="1" type="ORF">CCAX7_007510</name>
</gene>
<dbReference type="SUPFAM" id="SSF50370">
    <property type="entry name" value="Ricin B-like lectins"/>
    <property type="match status" value="1"/>
</dbReference>
<dbReference type="AlphaFoldDB" id="A0A402D1M8"/>
<dbReference type="PROSITE" id="PS50231">
    <property type="entry name" value="RICIN_B_LECTIN"/>
    <property type="match status" value="1"/>
</dbReference>
<organism evidence="1 2">
    <name type="scientific">Capsulimonas corticalis</name>
    <dbReference type="NCBI Taxonomy" id="2219043"/>
    <lineage>
        <taxon>Bacteria</taxon>
        <taxon>Bacillati</taxon>
        <taxon>Armatimonadota</taxon>
        <taxon>Armatimonadia</taxon>
        <taxon>Capsulimonadales</taxon>
        <taxon>Capsulimonadaceae</taxon>
        <taxon>Capsulimonas</taxon>
    </lineage>
</organism>
<proteinExistence type="predicted"/>
<dbReference type="SUPFAM" id="SSF50998">
    <property type="entry name" value="Quinoprotein alcohol dehydrogenase-like"/>
    <property type="match status" value="1"/>
</dbReference>
<protein>
    <submittedName>
        <fullName evidence="1">Uncharacterized protein</fullName>
    </submittedName>
</protein>
<dbReference type="RefSeq" id="WP_165864466.1">
    <property type="nucleotide sequence ID" value="NZ_AP025739.1"/>
</dbReference>
<reference evidence="1 2" key="1">
    <citation type="journal article" date="2019" name="Int. J. Syst. Evol. Microbiol.">
        <title>Capsulimonas corticalis gen. nov., sp. nov., an aerobic capsulated bacterium, of a novel bacterial order, Capsulimonadales ord. nov., of the class Armatimonadia of the phylum Armatimonadetes.</title>
        <authorList>
            <person name="Li J."/>
            <person name="Kudo C."/>
            <person name="Tonouchi A."/>
        </authorList>
    </citation>
    <scope>NUCLEOTIDE SEQUENCE [LARGE SCALE GENOMIC DNA]</scope>
    <source>
        <strain evidence="1 2">AX-7</strain>
    </source>
</reference>
<dbReference type="InterPro" id="IPR011047">
    <property type="entry name" value="Quinoprotein_ADH-like_sf"/>
</dbReference>
<dbReference type="EMBL" id="AP025739">
    <property type="protein sequence ID" value="BDI28700.1"/>
    <property type="molecule type" value="Genomic_DNA"/>
</dbReference>
<dbReference type="Gene3D" id="2.80.10.50">
    <property type="match status" value="1"/>
</dbReference>
<name>A0A402D1M8_9BACT</name>
<dbReference type="CDD" id="cd00161">
    <property type="entry name" value="beta-trefoil_Ricin-like"/>
    <property type="match status" value="1"/>
</dbReference>
<dbReference type="InterPro" id="IPR000772">
    <property type="entry name" value="Ricin_B_lectin"/>
</dbReference>
<sequence>MTFKFRKADRLRAAGRTSLFVAGVSAALLAAAPSWAQSSVLTHHNDNSRTGANLNEKILNTTNVNVSAFGRLFSREVDGQIYAQPLYVSGVTLPGHGKRNIIYVATMHNTLYAFDADDRYRSAPYWSLSLGAPRPSGFPTRYGVMSDIQVEIGALPTPVIDPATNTIYVANYMEDSSSGPYHWMLHAIDIVTGAEKLGGPVEIKPSCHGSGAGSVNGVLTFDPSLQNLRPALTLSRGVVYVSSASFEDTDPYHGWIAGYRASDLAQVSVFNTTPDGDGTGVNGEGEGGLWMAGEGLTVDTSGNLYCSVGNGVSTVKSGGTGFGESFVKLSPTLQALDYFMPFNADQLNRDDEDLGCSGVLGIPGSNLIVGGGKEGKLYLVDKDQMGHYNAGGDSNIVESWQAVDTSRSGSHHIHGVPAYYDGPTGRHIYLWGENDYLRAFAFDGSVFNTTPSSQSTVLAPQYSIGMPGGFLSISANGAAAGTGIVWALTPLNGDAGPNTVDGILRAFDANDLSKELWNSNQYPTQDMLGKFAKFVPPTVANGKVYAATFSNKLVVYGLLPAKRAPYHPGPAVVAGHIYWLRNSLSGLVLDDPAASRSPVQLIQWGVNGGENQEWRAVNMGNSCWKFENVSSHLSLKVAGASTDLGAAIEQNVSSKDASEQWILSPVGDGTYKIVNRGNGLLIDDAGASLDPGTGMLQWYDNGGSNQHWTFERVH</sequence>
<accession>A0A402D1M8</accession>
<dbReference type="Pfam" id="PF14200">
    <property type="entry name" value="RicinB_lectin_2"/>
    <property type="match status" value="2"/>
</dbReference>
<dbReference type="InterPro" id="IPR035992">
    <property type="entry name" value="Ricin_B-like_lectins"/>
</dbReference>
<dbReference type="KEGG" id="ccot:CCAX7_007510"/>
<evidence type="ECO:0000313" key="1">
    <source>
        <dbReference type="EMBL" id="BDI28700.1"/>
    </source>
</evidence>
<evidence type="ECO:0000313" key="2">
    <source>
        <dbReference type="Proteomes" id="UP000287394"/>
    </source>
</evidence>
<dbReference type="SMART" id="SM00458">
    <property type="entry name" value="RICIN"/>
    <property type="match status" value="1"/>
</dbReference>